<feature type="transmembrane region" description="Helical" evidence="8">
    <location>
        <begin position="12"/>
        <end position="37"/>
    </location>
</feature>
<evidence type="ECO:0000313" key="10">
    <source>
        <dbReference type="Proteomes" id="UP000238479"/>
    </source>
</evidence>
<keyword evidence="4" id="KW-0653">Protein transport</keyword>
<dbReference type="Proteomes" id="UP000238479">
    <property type="component" value="Chromosome 6"/>
</dbReference>
<comment type="subcellular location">
    <subcellularLocation>
        <location evidence="1">Membrane</location>
    </subcellularLocation>
</comment>
<evidence type="ECO:0000256" key="6">
    <source>
        <dbReference type="ARBA" id="ARBA00023136"/>
    </source>
</evidence>
<dbReference type="InterPro" id="IPR013880">
    <property type="entry name" value="Yos1"/>
</dbReference>
<comment type="caution">
    <text evidence="9">The sequence shown here is derived from an EMBL/GenBank/DDBJ whole genome shotgun (WGS) entry which is preliminary data.</text>
</comment>
<evidence type="ECO:0000256" key="5">
    <source>
        <dbReference type="ARBA" id="ARBA00022989"/>
    </source>
</evidence>
<dbReference type="AlphaFoldDB" id="A0A2P6PPS5"/>
<evidence type="ECO:0000256" key="8">
    <source>
        <dbReference type="SAM" id="Phobius"/>
    </source>
</evidence>
<accession>A0A2P6PPS5</accession>
<evidence type="ECO:0000256" key="2">
    <source>
        <dbReference type="ARBA" id="ARBA00022448"/>
    </source>
</evidence>
<evidence type="ECO:0000256" key="7">
    <source>
        <dbReference type="ARBA" id="ARBA00024203"/>
    </source>
</evidence>
<dbReference type="PANTHER" id="PTHR15858">
    <property type="entry name" value="IMMEDIATE EARLY RESPONSE 3-INTERACTING PROTEIN 1"/>
    <property type="match status" value="1"/>
</dbReference>
<dbReference type="GO" id="GO:0015031">
    <property type="term" value="P:protein transport"/>
    <property type="evidence" value="ECO:0007669"/>
    <property type="project" value="UniProtKB-KW"/>
</dbReference>
<feature type="transmembrane region" description="Helical" evidence="8">
    <location>
        <begin position="82"/>
        <end position="100"/>
    </location>
</feature>
<dbReference type="PANTHER" id="PTHR15858:SF0">
    <property type="entry name" value="IMMEDIATE EARLY RESPONSE 3-INTERACTING PROTEIN 1"/>
    <property type="match status" value="1"/>
</dbReference>
<keyword evidence="6 8" id="KW-0472">Membrane</keyword>
<keyword evidence="2" id="KW-0813">Transport</keyword>
<evidence type="ECO:0000256" key="1">
    <source>
        <dbReference type="ARBA" id="ARBA00004370"/>
    </source>
</evidence>
<dbReference type="GO" id="GO:0005789">
    <property type="term" value="C:endoplasmic reticulum membrane"/>
    <property type="evidence" value="ECO:0007669"/>
    <property type="project" value="TreeGrafter"/>
</dbReference>
<gene>
    <name evidence="9" type="ORF">RchiOBHm_Chr6g0266781</name>
</gene>
<organism evidence="9 10">
    <name type="scientific">Rosa chinensis</name>
    <name type="common">China rose</name>
    <dbReference type="NCBI Taxonomy" id="74649"/>
    <lineage>
        <taxon>Eukaryota</taxon>
        <taxon>Viridiplantae</taxon>
        <taxon>Streptophyta</taxon>
        <taxon>Embryophyta</taxon>
        <taxon>Tracheophyta</taxon>
        <taxon>Spermatophyta</taxon>
        <taxon>Magnoliopsida</taxon>
        <taxon>eudicotyledons</taxon>
        <taxon>Gunneridae</taxon>
        <taxon>Pentapetalae</taxon>
        <taxon>rosids</taxon>
        <taxon>fabids</taxon>
        <taxon>Rosales</taxon>
        <taxon>Rosaceae</taxon>
        <taxon>Rosoideae</taxon>
        <taxon>Rosoideae incertae sedis</taxon>
        <taxon>Rosa</taxon>
    </lineage>
</organism>
<keyword evidence="3 8" id="KW-0812">Transmembrane</keyword>
<evidence type="ECO:0000256" key="4">
    <source>
        <dbReference type="ARBA" id="ARBA00022927"/>
    </source>
</evidence>
<dbReference type="Gramene" id="PRQ23927">
    <property type="protein sequence ID" value="PRQ23927"/>
    <property type="gene ID" value="RchiOBHm_Chr6g0266781"/>
</dbReference>
<dbReference type="EMBL" id="PDCK01000044">
    <property type="protein sequence ID" value="PRQ23927.1"/>
    <property type="molecule type" value="Genomic_DNA"/>
</dbReference>
<sequence>MLLGFGFGFVSVFWNAFWTLFRGFVAGLLFCNAMAVLNEHRFLGRMGLTLKDDGAGDERKKLITFKYWVTRILQAARWSRQILILVNGIIICILLLLGYWL</sequence>
<keyword evidence="5 8" id="KW-1133">Transmembrane helix</keyword>
<keyword evidence="10" id="KW-1185">Reference proteome</keyword>
<dbReference type="GO" id="GO:0030134">
    <property type="term" value="C:COPII-coated ER to Golgi transport vesicle"/>
    <property type="evidence" value="ECO:0007669"/>
    <property type="project" value="TreeGrafter"/>
</dbReference>
<evidence type="ECO:0000313" key="9">
    <source>
        <dbReference type="EMBL" id="PRQ23927.1"/>
    </source>
</evidence>
<reference evidence="9 10" key="1">
    <citation type="journal article" date="2018" name="Nat. Genet.">
        <title>The Rosa genome provides new insights in the design of modern roses.</title>
        <authorList>
            <person name="Bendahmane M."/>
        </authorList>
    </citation>
    <scope>NUCLEOTIDE SEQUENCE [LARGE SCALE GENOMIC DNA]</scope>
    <source>
        <strain evidence="10">cv. Old Blush</strain>
    </source>
</reference>
<dbReference type="Pfam" id="PF08571">
    <property type="entry name" value="Yos1"/>
    <property type="match status" value="1"/>
</dbReference>
<evidence type="ECO:0000256" key="3">
    <source>
        <dbReference type="ARBA" id="ARBA00022692"/>
    </source>
</evidence>
<comment type="similarity">
    <text evidence="7">Belongs to the YOS1 family.</text>
</comment>
<proteinExistence type="inferred from homology"/>
<protein>
    <submittedName>
        <fullName evidence="9">Uncharacterized protein</fullName>
    </submittedName>
</protein>
<dbReference type="GO" id="GO:0006888">
    <property type="term" value="P:endoplasmic reticulum to Golgi vesicle-mediated transport"/>
    <property type="evidence" value="ECO:0007669"/>
    <property type="project" value="TreeGrafter"/>
</dbReference>
<name>A0A2P6PPS5_ROSCH</name>
<dbReference type="GO" id="GO:0000139">
    <property type="term" value="C:Golgi membrane"/>
    <property type="evidence" value="ECO:0007669"/>
    <property type="project" value="TreeGrafter"/>
</dbReference>